<name>A0A1G8DD84_9VIBR</name>
<dbReference type="EMBL" id="FNDD01000019">
    <property type="protein sequence ID" value="SDH55553.1"/>
    <property type="molecule type" value="Genomic_DNA"/>
</dbReference>
<dbReference type="OrthoDB" id="7066223at2"/>
<evidence type="ECO:0000313" key="3">
    <source>
        <dbReference type="Proteomes" id="UP000198854"/>
    </source>
</evidence>
<feature type="signal peptide" evidence="1">
    <location>
        <begin position="1"/>
        <end position="22"/>
    </location>
</feature>
<proteinExistence type="predicted"/>
<organism evidence="2 3">
    <name type="scientific">Vibrio xiamenensis</name>
    <dbReference type="NCBI Taxonomy" id="861298"/>
    <lineage>
        <taxon>Bacteria</taxon>
        <taxon>Pseudomonadati</taxon>
        <taxon>Pseudomonadota</taxon>
        <taxon>Gammaproteobacteria</taxon>
        <taxon>Vibrionales</taxon>
        <taxon>Vibrionaceae</taxon>
        <taxon>Vibrio</taxon>
    </lineage>
</organism>
<dbReference type="RefSeq" id="WP_093275840.1">
    <property type="nucleotide sequence ID" value="NZ_FNDD01000019.1"/>
</dbReference>
<keyword evidence="3" id="KW-1185">Reference proteome</keyword>
<gene>
    <name evidence="2" type="ORF">SAMN04488136_11968</name>
</gene>
<accession>A0A1G8DD84</accession>
<dbReference type="Proteomes" id="UP000198854">
    <property type="component" value="Unassembled WGS sequence"/>
</dbReference>
<feature type="chain" id="PRO_5011455461" evidence="1">
    <location>
        <begin position="23"/>
        <end position="179"/>
    </location>
</feature>
<keyword evidence="1" id="KW-0732">Signal</keyword>
<evidence type="ECO:0000313" key="2">
    <source>
        <dbReference type="EMBL" id="SDH55553.1"/>
    </source>
</evidence>
<sequence length="179" mass="19807">MKKLLLSVTLSLATLYAMPASAEVSPKVDGQAAAQSNPNPTHQRIGEIQSELNKIWDQAFKQDPDLVKAADKTNEQLKEKADEIGYDPNVMKSALAKAQTKLSDSSMSDDDRKEVMAGLKEVQDDQAEVRAKFLADPEVRKLNEDLQEKVISAMKEVNPKTEQLISEMDMLLASMKKSS</sequence>
<evidence type="ECO:0000256" key="1">
    <source>
        <dbReference type="SAM" id="SignalP"/>
    </source>
</evidence>
<protein>
    <submittedName>
        <fullName evidence="2">Uncharacterized protein</fullName>
    </submittedName>
</protein>
<reference evidence="2 3" key="1">
    <citation type="submission" date="2016-10" db="EMBL/GenBank/DDBJ databases">
        <authorList>
            <person name="de Groot N.N."/>
        </authorList>
    </citation>
    <scope>NUCLEOTIDE SEQUENCE [LARGE SCALE GENOMIC DNA]</scope>
    <source>
        <strain evidence="2 3">CGMCC 1.10228</strain>
    </source>
</reference>
<dbReference type="AlphaFoldDB" id="A0A1G8DD84"/>